<evidence type="ECO:0000256" key="4">
    <source>
        <dbReference type="ARBA" id="ARBA00023136"/>
    </source>
</evidence>
<keyword evidence="2 7" id="KW-0812">Transmembrane</keyword>
<keyword evidence="5" id="KW-0539">Nucleus</keyword>
<feature type="region of interest" description="Disordered" evidence="6">
    <location>
        <begin position="570"/>
        <end position="589"/>
    </location>
</feature>
<dbReference type="Pfam" id="PF09779">
    <property type="entry name" value="Ima1_N"/>
    <property type="match status" value="1"/>
</dbReference>
<feature type="region of interest" description="Disordered" evidence="6">
    <location>
        <begin position="608"/>
        <end position="629"/>
    </location>
</feature>
<gene>
    <name evidence="9" type="ORF">BCR32DRAFT_277191</name>
</gene>
<evidence type="ECO:0000313" key="10">
    <source>
        <dbReference type="Proteomes" id="UP000193944"/>
    </source>
</evidence>
<feature type="compositionally biased region" description="Basic and acidic residues" evidence="6">
    <location>
        <begin position="611"/>
        <end position="627"/>
    </location>
</feature>
<keyword evidence="3 7" id="KW-1133">Transmembrane helix</keyword>
<dbReference type="OrthoDB" id="2154359at2759"/>
<feature type="domain" description="Ima1 N-terminal" evidence="8">
    <location>
        <begin position="33"/>
        <end position="172"/>
    </location>
</feature>
<name>A0A1Y1XF96_9FUNG</name>
<evidence type="ECO:0000313" key="9">
    <source>
        <dbReference type="EMBL" id="ORX84393.1"/>
    </source>
</evidence>
<protein>
    <recommendedName>
        <fullName evidence="8">Ima1 N-terminal domain-containing protein</fullName>
    </recommendedName>
</protein>
<feature type="compositionally biased region" description="Low complexity" evidence="6">
    <location>
        <begin position="498"/>
        <end position="514"/>
    </location>
</feature>
<evidence type="ECO:0000256" key="6">
    <source>
        <dbReference type="SAM" id="MobiDB-lite"/>
    </source>
</evidence>
<dbReference type="Proteomes" id="UP000193944">
    <property type="component" value="Unassembled WGS sequence"/>
</dbReference>
<dbReference type="AlphaFoldDB" id="A0A1Y1XF96"/>
<dbReference type="InterPro" id="IPR042321">
    <property type="entry name" value="Ima1"/>
</dbReference>
<feature type="transmembrane region" description="Helical" evidence="7">
    <location>
        <begin position="384"/>
        <end position="403"/>
    </location>
</feature>
<dbReference type="PANTHER" id="PTHR28538">
    <property type="entry name" value="INTEGRAL INNER NUCLEAR MEMBRANE PROTEIN IMA1"/>
    <property type="match status" value="1"/>
</dbReference>
<feature type="transmembrane region" description="Helical" evidence="7">
    <location>
        <begin position="409"/>
        <end position="426"/>
    </location>
</feature>
<evidence type="ECO:0000256" key="1">
    <source>
        <dbReference type="ARBA" id="ARBA00004473"/>
    </source>
</evidence>
<reference evidence="9 10" key="2">
    <citation type="submission" date="2016-08" db="EMBL/GenBank/DDBJ databases">
        <title>Pervasive Adenine N6-methylation of Active Genes in Fungi.</title>
        <authorList>
            <consortium name="DOE Joint Genome Institute"/>
            <person name="Mondo S.J."/>
            <person name="Dannebaum R.O."/>
            <person name="Kuo R.C."/>
            <person name="Labutti K."/>
            <person name="Haridas S."/>
            <person name="Kuo A."/>
            <person name="Salamov A."/>
            <person name="Ahrendt S.R."/>
            <person name="Lipzen A."/>
            <person name="Sullivan W."/>
            <person name="Andreopoulos W.B."/>
            <person name="Clum A."/>
            <person name="Lindquist E."/>
            <person name="Daum C."/>
            <person name="Ramamoorthy G.K."/>
            <person name="Gryganskyi A."/>
            <person name="Culley D."/>
            <person name="Magnuson J.K."/>
            <person name="James T.Y."/>
            <person name="O'Malley M.A."/>
            <person name="Stajich J.E."/>
            <person name="Spatafora J.W."/>
            <person name="Visel A."/>
            <person name="Grigoriev I.V."/>
        </authorList>
    </citation>
    <scope>NUCLEOTIDE SEQUENCE [LARGE SCALE GENOMIC DNA]</scope>
    <source>
        <strain evidence="9 10">S4</strain>
    </source>
</reference>
<feature type="region of interest" description="Disordered" evidence="6">
    <location>
        <begin position="490"/>
        <end position="521"/>
    </location>
</feature>
<feature type="region of interest" description="Disordered" evidence="6">
    <location>
        <begin position="695"/>
        <end position="715"/>
    </location>
</feature>
<dbReference type="PANTHER" id="PTHR28538:SF1">
    <property type="entry name" value="INTEGRAL INNER NUCLEAR MEMBRANE PROTEIN IMA1"/>
    <property type="match status" value="1"/>
</dbReference>
<accession>A0A1Y1XF96</accession>
<keyword evidence="4 7" id="KW-0472">Membrane</keyword>
<evidence type="ECO:0000256" key="7">
    <source>
        <dbReference type="SAM" id="Phobius"/>
    </source>
</evidence>
<evidence type="ECO:0000259" key="8">
    <source>
        <dbReference type="Pfam" id="PF09779"/>
    </source>
</evidence>
<feature type="transmembrane region" description="Helical" evidence="7">
    <location>
        <begin position="953"/>
        <end position="971"/>
    </location>
</feature>
<feature type="transmembrane region" description="Helical" evidence="7">
    <location>
        <begin position="892"/>
        <end position="916"/>
    </location>
</feature>
<keyword evidence="10" id="KW-1185">Reference proteome</keyword>
<dbReference type="GO" id="GO:0044732">
    <property type="term" value="C:mitotic spindle pole body"/>
    <property type="evidence" value="ECO:0007669"/>
    <property type="project" value="TreeGrafter"/>
</dbReference>
<evidence type="ECO:0000256" key="5">
    <source>
        <dbReference type="ARBA" id="ARBA00023242"/>
    </source>
</evidence>
<dbReference type="InterPro" id="IPR018617">
    <property type="entry name" value="Ima1_N"/>
</dbReference>
<feature type="compositionally biased region" description="Low complexity" evidence="6">
    <location>
        <begin position="695"/>
        <end position="709"/>
    </location>
</feature>
<dbReference type="GO" id="GO:0034992">
    <property type="term" value="C:microtubule organizing center attachment site"/>
    <property type="evidence" value="ECO:0007669"/>
    <property type="project" value="TreeGrafter"/>
</dbReference>
<sequence>MEDNKEIINQLLKYFTKTSPIYDFIVELLPVKVTCFYCNNESEFTKPPKAQRIEEKWINNKPRYWWCRRCDNWNIINENGEIQDISEFENFIDSDLNQNNTKYCENEEKMPINDYFCDTCKMHQEYIRQRLADYLPDEDDPEYERHLNNLPQFKAHLESKYPIVCENCQKRVKQELEKNQYKYRDLKLLLENRKKNKSFYNLEESFVKVTVFENIVFSIKYYTKMILTTIINSFCLIFGFIGIYWLSILLLKCFFEPDIYKDEMISLPVLYKSLYQSIKTYRYNFNRSLILQLLKKAVGIKLSCSKLWKNSNIYYENDNDLMKEYLNSKTDDTILKCPKELWENWILISFNISCLFVILSYIEHLKNEIMIKPIFKKTTNKARLWPLYSMIIMNILYSILYITSSKTKLFKYTSLIFLFLFLKIIYEFSIRTYSFIICTLHKPTPIIELKRTHSSLPGIVKNYDLFVNNNNNKNIDDDKENNKKHKKMNSELIDNDDNNNNNITVNTENNNENNNNKDDNNDEYSLLLEKQFKKSFSISSPNHFKYRESINSDNKSKKFNKLFSISNRPQKDIYTRNNNNINDYDDYDSDHDSLQDDSFSLNLNDNSIFKNKKDKDKDNDNDNDKSLTYDNSLTKIKSSLFNINKNNNNKNIINNNNNLLNGNYITSLPNYTYLNTKSKIGYFGQYNNKSGFNIFNNNNNNNNNSNNNNNEDDNIHKENLSEEKNNEDDNMETDQTISNMNNYRNSKTQSLFDEDINKTVKSVFGNLKKKENIVKLTKLTSYISNNNKNNNINYELFNESDDELKSSNNNFIKHSNSSDEITAIMQKSQKFFLPEESTGLEDILSAVKVSSPKKSWKQLITNNTNNNHDKEHNILLHMEKNKEMYNQQFTKLVSLIKIGSFTIIINILINIIFTFIKYSSDPITDEESKPIKSFIYYIYHNISHFKIRNITDLMIQFVETITYYYSIYMIFKSLWKFTKFEQILYREKRYWMRKYEQKKNNKTFGAALKYSNYNTKIESNISLLYNQYKPEIRYSINIHNQ</sequence>
<dbReference type="STRING" id="1754192.A0A1Y1XF96"/>
<organism evidence="9 10">
    <name type="scientific">Anaeromyces robustus</name>
    <dbReference type="NCBI Taxonomy" id="1754192"/>
    <lineage>
        <taxon>Eukaryota</taxon>
        <taxon>Fungi</taxon>
        <taxon>Fungi incertae sedis</taxon>
        <taxon>Chytridiomycota</taxon>
        <taxon>Chytridiomycota incertae sedis</taxon>
        <taxon>Neocallimastigomycetes</taxon>
        <taxon>Neocallimastigales</taxon>
        <taxon>Neocallimastigaceae</taxon>
        <taxon>Anaeromyces</taxon>
    </lineage>
</organism>
<dbReference type="GO" id="GO:0071765">
    <property type="term" value="P:nuclear inner membrane organization"/>
    <property type="evidence" value="ECO:0007669"/>
    <property type="project" value="InterPro"/>
</dbReference>
<dbReference type="EMBL" id="MCFG01000053">
    <property type="protein sequence ID" value="ORX84393.1"/>
    <property type="molecule type" value="Genomic_DNA"/>
</dbReference>
<feature type="transmembrane region" description="Helical" evidence="7">
    <location>
        <begin position="345"/>
        <end position="363"/>
    </location>
</feature>
<comment type="subcellular location">
    <subcellularLocation>
        <location evidence="1">Nucleus inner membrane</location>
        <topology evidence="1">Multi-pass membrane protein</topology>
    </subcellularLocation>
</comment>
<feature type="transmembrane region" description="Helical" evidence="7">
    <location>
        <begin position="225"/>
        <end position="246"/>
    </location>
</feature>
<evidence type="ECO:0000256" key="3">
    <source>
        <dbReference type="ARBA" id="ARBA00022989"/>
    </source>
</evidence>
<proteinExistence type="predicted"/>
<comment type="caution">
    <text evidence="9">The sequence shown here is derived from an EMBL/GenBank/DDBJ whole genome shotgun (WGS) entry which is preliminary data.</text>
</comment>
<reference evidence="9 10" key="1">
    <citation type="submission" date="2016-08" db="EMBL/GenBank/DDBJ databases">
        <title>A Parts List for Fungal Cellulosomes Revealed by Comparative Genomics.</title>
        <authorList>
            <consortium name="DOE Joint Genome Institute"/>
            <person name="Haitjema C.H."/>
            <person name="Gilmore S.P."/>
            <person name="Henske J.K."/>
            <person name="Solomon K.V."/>
            <person name="De Groot R."/>
            <person name="Kuo A."/>
            <person name="Mondo S.J."/>
            <person name="Salamov A.A."/>
            <person name="Labutti K."/>
            <person name="Zhao Z."/>
            <person name="Chiniquy J."/>
            <person name="Barry K."/>
            <person name="Brewer H.M."/>
            <person name="Purvine S.O."/>
            <person name="Wright A.T."/>
            <person name="Boxma B."/>
            <person name="Van Alen T."/>
            <person name="Hackstein J.H."/>
            <person name="Baker S.E."/>
            <person name="Grigoriev I.V."/>
            <person name="O'Malley M.A."/>
        </authorList>
    </citation>
    <scope>NUCLEOTIDE SEQUENCE [LARGE SCALE GENOMIC DNA]</scope>
    <source>
        <strain evidence="9 10">S4</strain>
    </source>
</reference>
<dbReference type="GO" id="GO:0034506">
    <property type="term" value="C:chromosome, centromeric core domain"/>
    <property type="evidence" value="ECO:0007669"/>
    <property type="project" value="TreeGrafter"/>
</dbReference>
<evidence type="ECO:0000256" key="2">
    <source>
        <dbReference type="ARBA" id="ARBA00022692"/>
    </source>
</evidence>
<dbReference type="GO" id="GO:0005637">
    <property type="term" value="C:nuclear inner membrane"/>
    <property type="evidence" value="ECO:0007669"/>
    <property type="project" value="UniProtKB-SubCell"/>
</dbReference>